<evidence type="ECO:0000313" key="9">
    <source>
        <dbReference type="EMBL" id="EGO63872.1"/>
    </source>
</evidence>
<evidence type="ECO:0000256" key="3">
    <source>
        <dbReference type="ARBA" id="ARBA00022475"/>
    </source>
</evidence>
<evidence type="ECO:0000256" key="5">
    <source>
        <dbReference type="ARBA" id="ARBA00022989"/>
    </source>
</evidence>
<organism evidence="9 10">
    <name type="scientific">Acetonema longum DSM 6540</name>
    <dbReference type="NCBI Taxonomy" id="1009370"/>
    <lineage>
        <taxon>Bacteria</taxon>
        <taxon>Bacillati</taxon>
        <taxon>Bacillota</taxon>
        <taxon>Negativicutes</taxon>
        <taxon>Acetonemataceae</taxon>
        <taxon>Acetonema</taxon>
    </lineage>
</organism>
<dbReference type="STRING" id="1009370.ALO_10899"/>
<accession>F7NJC4</accession>
<comment type="subcellular location">
    <subcellularLocation>
        <location evidence="1">Cell membrane</location>
        <topology evidence="1">Multi-pass membrane protein</topology>
    </subcellularLocation>
</comment>
<proteinExistence type="inferred from homology"/>
<feature type="transmembrane region" description="Helical" evidence="7">
    <location>
        <begin position="254"/>
        <end position="271"/>
    </location>
</feature>
<gene>
    <name evidence="9" type="ORF">ALO_10899</name>
</gene>
<dbReference type="InterPro" id="IPR050638">
    <property type="entry name" value="AA-Vitamin_Transporters"/>
</dbReference>
<feature type="transmembrane region" description="Helical" evidence="7">
    <location>
        <begin position="128"/>
        <end position="145"/>
    </location>
</feature>
<dbReference type="RefSeq" id="WP_004095451.1">
    <property type="nucleotide sequence ID" value="NZ_AFGF01000085.1"/>
</dbReference>
<reference evidence="9 10" key="1">
    <citation type="journal article" date="2011" name="EMBO J.">
        <title>Structural diversity of bacterial flagellar motors.</title>
        <authorList>
            <person name="Chen S."/>
            <person name="Beeby M."/>
            <person name="Murphy G.E."/>
            <person name="Leadbetter J.R."/>
            <person name="Hendrixson D.R."/>
            <person name="Briegel A."/>
            <person name="Li Z."/>
            <person name="Shi J."/>
            <person name="Tocheva E.I."/>
            <person name="Muller A."/>
            <person name="Dobro M.J."/>
            <person name="Jensen G.J."/>
        </authorList>
    </citation>
    <scope>NUCLEOTIDE SEQUENCE [LARGE SCALE GENOMIC DNA]</scope>
    <source>
        <strain evidence="9 10">DSM 6540</strain>
    </source>
</reference>
<dbReference type="InterPro" id="IPR037185">
    <property type="entry name" value="EmrE-like"/>
</dbReference>
<dbReference type="InterPro" id="IPR000620">
    <property type="entry name" value="EamA_dom"/>
</dbReference>
<feature type="transmembrane region" description="Helical" evidence="7">
    <location>
        <begin position="12"/>
        <end position="32"/>
    </location>
</feature>
<feature type="transmembrane region" description="Helical" evidence="7">
    <location>
        <begin position="99"/>
        <end position="116"/>
    </location>
</feature>
<feature type="transmembrane region" description="Helical" evidence="7">
    <location>
        <begin position="67"/>
        <end position="87"/>
    </location>
</feature>
<keyword evidence="3" id="KW-1003">Cell membrane</keyword>
<dbReference type="OrthoDB" id="1682095at2"/>
<sequence>MTEVNKAYAAAFLYALIIGFSFLFVKIALSAASPMDTLAHRFTISFAVASIPVLTGHIRLELNSRDLMTILPLAIFYPALFFAFQAFGLACASSSEAGIIQATVPIFTLILAAHFLKEYSTTRQKFATLVSVAGVVYIFAMKGAALELTNAKGMALILLSALSAACYSVLARKLTRRYSLPLLTYIMTAFGMIAFNGISVIQHFAGQTLADYFIPLASRNFFIAVLYLGVLSSLGTSFLSNYALSKMEAAKMSVFNNLATLITIFAGVVFLQERLEYFHIIGAVIIIIGVIGAASRSPMHREERS</sequence>
<keyword evidence="6 7" id="KW-0472">Membrane</keyword>
<feature type="transmembrane region" description="Helical" evidence="7">
    <location>
        <begin position="151"/>
        <end position="170"/>
    </location>
</feature>
<comment type="caution">
    <text evidence="9">The sequence shown here is derived from an EMBL/GenBank/DDBJ whole genome shotgun (WGS) entry which is preliminary data.</text>
</comment>
<evidence type="ECO:0000313" key="10">
    <source>
        <dbReference type="Proteomes" id="UP000003240"/>
    </source>
</evidence>
<feature type="domain" description="EamA" evidence="8">
    <location>
        <begin position="152"/>
        <end position="292"/>
    </location>
</feature>
<protein>
    <recommendedName>
        <fullName evidence="8">EamA domain-containing protein</fullName>
    </recommendedName>
</protein>
<feature type="transmembrane region" description="Helical" evidence="7">
    <location>
        <begin position="38"/>
        <end position="55"/>
    </location>
</feature>
<keyword evidence="5 7" id="KW-1133">Transmembrane helix</keyword>
<dbReference type="Pfam" id="PF00892">
    <property type="entry name" value="EamA"/>
    <property type="match status" value="2"/>
</dbReference>
<dbReference type="PANTHER" id="PTHR32322">
    <property type="entry name" value="INNER MEMBRANE TRANSPORTER"/>
    <property type="match status" value="1"/>
</dbReference>
<evidence type="ECO:0000256" key="6">
    <source>
        <dbReference type="ARBA" id="ARBA00023136"/>
    </source>
</evidence>
<feature type="transmembrane region" description="Helical" evidence="7">
    <location>
        <begin position="277"/>
        <end position="295"/>
    </location>
</feature>
<feature type="transmembrane region" description="Helical" evidence="7">
    <location>
        <begin position="182"/>
        <end position="201"/>
    </location>
</feature>
<dbReference type="EMBL" id="AFGF01000085">
    <property type="protein sequence ID" value="EGO63872.1"/>
    <property type="molecule type" value="Genomic_DNA"/>
</dbReference>
<dbReference type="Gene3D" id="1.10.3730.20">
    <property type="match status" value="1"/>
</dbReference>
<dbReference type="Proteomes" id="UP000003240">
    <property type="component" value="Unassembled WGS sequence"/>
</dbReference>
<evidence type="ECO:0000256" key="1">
    <source>
        <dbReference type="ARBA" id="ARBA00004651"/>
    </source>
</evidence>
<name>F7NJC4_9FIRM</name>
<evidence type="ECO:0000256" key="4">
    <source>
        <dbReference type="ARBA" id="ARBA00022692"/>
    </source>
</evidence>
<keyword evidence="4 7" id="KW-0812">Transmembrane</keyword>
<comment type="similarity">
    <text evidence="2">Belongs to the EamA transporter family.</text>
</comment>
<evidence type="ECO:0000256" key="2">
    <source>
        <dbReference type="ARBA" id="ARBA00007362"/>
    </source>
</evidence>
<dbReference type="PANTHER" id="PTHR32322:SF18">
    <property type="entry name" value="S-ADENOSYLMETHIONINE_S-ADENOSYLHOMOCYSTEINE TRANSPORTER"/>
    <property type="match status" value="1"/>
</dbReference>
<feature type="domain" description="EamA" evidence="8">
    <location>
        <begin position="6"/>
        <end position="139"/>
    </location>
</feature>
<evidence type="ECO:0000256" key="7">
    <source>
        <dbReference type="SAM" id="Phobius"/>
    </source>
</evidence>
<dbReference type="SUPFAM" id="SSF103481">
    <property type="entry name" value="Multidrug resistance efflux transporter EmrE"/>
    <property type="match status" value="2"/>
</dbReference>
<feature type="transmembrane region" description="Helical" evidence="7">
    <location>
        <begin position="221"/>
        <end position="242"/>
    </location>
</feature>
<dbReference type="AlphaFoldDB" id="F7NJC4"/>
<dbReference type="eggNOG" id="COG0697">
    <property type="taxonomic scope" value="Bacteria"/>
</dbReference>
<keyword evidence="10" id="KW-1185">Reference proteome</keyword>
<evidence type="ECO:0000259" key="8">
    <source>
        <dbReference type="Pfam" id="PF00892"/>
    </source>
</evidence>
<dbReference type="GO" id="GO:0005886">
    <property type="term" value="C:plasma membrane"/>
    <property type="evidence" value="ECO:0007669"/>
    <property type="project" value="UniProtKB-SubCell"/>
</dbReference>